<dbReference type="AlphaFoldDB" id="A0A6H5I2B0"/>
<accession>A0A6H5I2B0</accession>
<dbReference type="Proteomes" id="UP000479190">
    <property type="component" value="Unassembled WGS sequence"/>
</dbReference>
<name>A0A6H5I2B0_9HYME</name>
<sequence length="62" mass="7369">MLNTDTQVIPIANINYIFSKWRCREVQNSKLHKKAFFCILGYRGRPEYGGTPGYDWHRTTIY</sequence>
<protein>
    <submittedName>
        <fullName evidence="1">Uncharacterized protein</fullName>
    </submittedName>
</protein>
<gene>
    <name evidence="1" type="ORF">TBRA_LOCUS2464</name>
</gene>
<organism evidence="1 2">
    <name type="scientific">Trichogramma brassicae</name>
    <dbReference type="NCBI Taxonomy" id="86971"/>
    <lineage>
        <taxon>Eukaryota</taxon>
        <taxon>Metazoa</taxon>
        <taxon>Ecdysozoa</taxon>
        <taxon>Arthropoda</taxon>
        <taxon>Hexapoda</taxon>
        <taxon>Insecta</taxon>
        <taxon>Pterygota</taxon>
        <taxon>Neoptera</taxon>
        <taxon>Endopterygota</taxon>
        <taxon>Hymenoptera</taxon>
        <taxon>Apocrita</taxon>
        <taxon>Proctotrupomorpha</taxon>
        <taxon>Chalcidoidea</taxon>
        <taxon>Trichogrammatidae</taxon>
        <taxon>Trichogramma</taxon>
    </lineage>
</organism>
<evidence type="ECO:0000313" key="1">
    <source>
        <dbReference type="EMBL" id="CAB0030462.1"/>
    </source>
</evidence>
<proteinExistence type="predicted"/>
<keyword evidence="2" id="KW-1185">Reference proteome</keyword>
<dbReference type="EMBL" id="CADCXV010000481">
    <property type="protein sequence ID" value="CAB0030462.1"/>
    <property type="molecule type" value="Genomic_DNA"/>
</dbReference>
<evidence type="ECO:0000313" key="2">
    <source>
        <dbReference type="Proteomes" id="UP000479190"/>
    </source>
</evidence>
<reference evidence="1 2" key="1">
    <citation type="submission" date="2020-02" db="EMBL/GenBank/DDBJ databases">
        <authorList>
            <person name="Ferguson B K."/>
        </authorList>
    </citation>
    <scope>NUCLEOTIDE SEQUENCE [LARGE SCALE GENOMIC DNA]</scope>
</reference>